<dbReference type="Proteomes" id="UP000198756">
    <property type="component" value="Unassembled WGS sequence"/>
</dbReference>
<sequence>MNIEQAKAIPISEILNRVGLKPTRCNNQESWFLSPLRAEKTASFHVHNEKNLWFDFGEAIGGDTVRLAQAILQSQCQANSVSDALKWLDRLIGSNVVFVKFEKQPEIKKQPVYSLDYVSPITRPQLIHYLHRRGIPLSLGQHYLKQACVLNTNTGRLITALAWDTENGGLELTKPGFKASVGAKTISFIRGQKSKPPGIHIFEGMMDYLSAITQLEGRPFQDDTIILNSVSNMTQILPYLYQYGYSVGYTWMDNDEAGRKAQNALTHIFKQEHSLMVHTPMNEVYRPFKDVNAWHMQKLGL</sequence>
<dbReference type="GO" id="GO:0003677">
    <property type="term" value="F:DNA binding"/>
    <property type="evidence" value="ECO:0007669"/>
    <property type="project" value="InterPro"/>
</dbReference>
<dbReference type="GO" id="GO:0008270">
    <property type="term" value="F:zinc ion binding"/>
    <property type="evidence" value="ECO:0007669"/>
    <property type="project" value="InterPro"/>
</dbReference>
<dbReference type="STRING" id="279824.SAMN03080617_00271"/>
<proteinExistence type="predicted"/>
<dbReference type="OrthoDB" id="8536512at2"/>
<dbReference type="AlphaFoldDB" id="A0A1G5V250"/>
<dbReference type="EMBL" id="FMXE01000002">
    <property type="protein sequence ID" value="SDA39698.1"/>
    <property type="molecule type" value="Genomic_DNA"/>
</dbReference>
<dbReference type="Gene3D" id="3.40.1360.10">
    <property type="match status" value="1"/>
</dbReference>
<dbReference type="GO" id="GO:0006260">
    <property type="term" value="P:DNA replication"/>
    <property type="evidence" value="ECO:0007669"/>
    <property type="project" value="InterPro"/>
</dbReference>
<gene>
    <name evidence="1" type="ORF">SAMN03080617_00271</name>
</gene>
<protein>
    <submittedName>
        <fullName evidence="1">Toprim-like</fullName>
    </submittedName>
</protein>
<dbReference type="Gene3D" id="3.90.580.10">
    <property type="entry name" value="Zinc finger, CHC2-type domain"/>
    <property type="match status" value="1"/>
</dbReference>
<organism evidence="1 2">
    <name type="scientific">Algoriphagus alkaliphilus</name>
    <dbReference type="NCBI Taxonomy" id="279824"/>
    <lineage>
        <taxon>Bacteria</taxon>
        <taxon>Pseudomonadati</taxon>
        <taxon>Bacteroidota</taxon>
        <taxon>Cytophagia</taxon>
        <taxon>Cytophagales</taxon>
        <taxon>Cyclobacteriaceae</taxon>
        <taxon>Algoriphagus</taxon>
    </lineage>
</organism>
<keyword evidence="2" id="KW-1185">Reference proteome</keyword>
<dbReference type="RefSeq" id="WP_092728145.1">
    <property type="nucleotide sequence ID" value="NZ_FMXE01000002.1"/>
</dbReference>
<evidence type="ECO:0000313" key="1">
    <source>
        <dbReference type="EMBL" id="SDA39698.1"/>
    </source>
</evidence>
<evidence type="ECO:0000313" key="2">
    <source>
        <dbReference type="Proteomes" id="UP000198756"/>
    </source>
</evidence>
<accession>A0A1G5V250</accession>
<dbReference type="InterPro" id="IPR036977">
    <property type="entry name" value="DNA_primase_Znf_CHC2"/>
</dbReference>
<name>A0A1G5V250_9BACT</name>
<dbReference type="SUPFAM" id="SSF57783">
    <property type="entry name" value="Zinc beta-ribbon"/>
    <property type="match status" value="1"/>
</dbReference>
<dbReference type="InterPro" id="IPR034154">
    <property type="entry name" value="TOPRIM_DnaG/twinkle"/>
</dbReference>
<dbReference type="CDD" id="cd01029">
    <property type="entry name" value="TOPRIM_primases"/>
    <property type="match status" value="1"/>
</dbReference>
<dbReference type="Pfam" id="PF13155">
    <property type="entry name" value="Toprim_2"/>
    <property type="match status" value="1"/>
</dbReference>
<reference evidence="2" key="1">
    <citation type="submission" date="2016-10" db="EMBL/GenBank/DDBJ databases">
        <authorList>
            <person name="Varghese N."/>
            <person name="Submissions S."/>
        </authorList>
    </citation>
    <scope>NUCLEOTIDE SEQUENCE [LARGE SCALE GENOMIC DNA]</scope>
    <source>
        <strain evidence="2">DSM 22703</strain>
    </source>
</reference>